<dbReference type="EMBL" id="BNAR01000004">
    <property type="protein sequence ID" value="GHH40636.1"/>
    <property type="molecule type" value="Genomic_DNA"/>
</dbReference>
<gene>
    <name evidence="2" type="ORF">GCM10017774_34330</name>
</gene>
<keyword evidence="1" id="KW-0812">Transmembrane</keyword>
<keyword evidence="3" id="KW-1185">Reference proteome</keyword>
<reference evidence="3" key="1">
    <citation type="journal article" date="2019" name="Int. J. Syst. Evol. Microbiol.">
        <title>The Global Catalogue of Microorganisms (GCM) 10K type strain sequencing project: providing services to taxonomists for standard genome sequencing and annotation.</title>
        <authorList>
            <consortium name="The Broad Institute Genomics Platform"/>
            <consortium name="The Broad Institute Genome Sequencing Center for Infectious Disease"/>
            <person name="Wu L."/>
            <person name="Ma J."/>
        </authorList>
    </citation>
    <scope>NUCLEOTIDE SEQUENCE [LARGE SCALE GENOMIC DNA]</scope>
    <source>
        <strain evidence="3">CGMCC 4.7367</strain>
    </source>
</reference>
<evidence type="ECO:0000313" key="2">
    <source>
        <dbReference type="EMBL" id="GHH40636.1"/>
    </source>
</evidence>
<keyword evidence="1" id="KW-0472">Membrane</keyword>
<name>A0ABQ3MK50_9PSEU</name>
<sequence length="52" mass="5308">MSFTGHESEAMSLGGGGAIYLLLWLCGPLIDHDGDADFMPVNTGCTCSSASA</sequence>
<dbReference type="RefSeq" id="WP_229904775.1">
    <property type="nucleotide sequence ID" value="NZ_BNAR01000004.1"/>
</dbReference>
<proteinExistence type="predicted"/>
<dbReference type="Proteomes" id="UP000605568">
    <property type="component" value="Unassembled WGS sequence"/>
</dbReference>
<evidence type="ECO:0000313" key="3">
    <source>
        <dbReference type="Proteomes" id="UP000605568"/>
    </source>
</evidence>
<accession>A0ABQ3MK50</accession>
<comment type="caution">
    <text evidence="2">The sequence shown here is derived from an EMBL/GenBank/DDBJ whole genome shotgun (WGS) entry which is preliminary data.</text>
</comment>
<organism evidence="2 3">
    <name type="scientific">Lentzea cavernae</name>
    <dbReference type="NCBI Taxonomy" id="2020703"/>
    <lineage>
        <taxon>Bacteria</taxon>
        <taxon>Bacillati</taxon>
        <taxon>Actinomycetota</taxon>
        <taxon>Actinomycetes</taxon>
        <taxon>Pseudonocardiales</taxon>
        <taxon>Pseudonocardiaceae</taxon>
        <taxon>Lentzea</taxon>
    </lineage>
</organism>
<keyword evidence="1" id="KW-1133">Transmembrane helix</keyword>
<protein>
    <submittedName>
        <fullName evidence="2">Uncharacterized protein</fullName>
    </submittedName>
</protein>
<feature type="transmembrane region" description="Helical" evidence="1">
    <location>
        <begin position="12"/>
        <end position="30"/>
    </location>
</feature>
<evidence type="ECO:0000256" key="1">
    <source>
        <dbReference type="SAM" id="Phobius"/>
    </source>
</evidence>